<feature type="domain" description="Integrator complex subunit 7 C-terminal" evidence="8">
    <location>
        <begin position="799"/>
        <end position="856"/>
    </location>
</feature>
<dbReference type="GO" id="GO:0005737">
    <property type="term" value="C:cytoplasm"/>
    <property type="evidence" value="ECO:0007669"/>
    <property type="project" value="UniProtKB-SubCell"/>
</dbReference>
<dbReference type="InterPro" id="IPR056517">
    <property type="entry name" value="INTS7_HB"/>
</dbReference>
<evidence type="ECO:0000259" key="8">
    <source>
        <dbReference type="Pfam" id="PF22965"/>
    </source>
</evidence>
<evidence type="ECO:0000256" key="6">
    <source>
        <dbReference type="ARBA" id="ARBA00023242"/>
    </source>
</evidence>
<evidence type="ECO:0000256" key="4">
    <source>
        <dbReference type="ARBA" id="ARBA00015336"/>
    </source>
</evidence>
<comment type="subcellular location">
    <subcellularLocation>
        <location evidence="2">Cytoplasm</location>
    </subcellularLocation>
    <subcellularLocation>
        <location evidence="1">Nucleus</location>
    </subcellularLocation>
</comment>
<dbReference type="Pfam" id="PF24437">
    <property type="entry name" value="INTS7_HB"/>
    <property type="match status" value="1"/>
</dbReference>
<reference evidence="11" key="1">
    <citation type="submission" date="2025-08" db="UniProtKB">
        <authorList>
            <consortium name="Ensembl"/>
        </authorList>
    </citation>
    <scope>IDENTIFICATION</scope>
    <source>
        <strain evidence="11">Glennie</strain>
    </source>
</reference>
<dbReference type="AlphaFoldDB" id="A0A6I8P0V8"/>
<evidence type="ECO:0000256" key="2">
    <source>
        <dbReference type="ARBA" id="ARBA00004496"/>
    </source>
</evidence>
<dbReference type="Pfam" id="PF22965">
    <property type="entry name" value="INTS7_C"/>
    <property type="match status" value="1"/>
</dbReference>
<accession>A0A6I8P0V8</accession>
<evidence type="ECO:0000313" key="11">
    <source>
        <dbReference type="Ensembl" id="ENSOANP00000046677.1"/>
    </source>
</evidence>
<evidence type="ECO:0000259" key="9">
    <source>
        <dbReference type="Pfam" id="PF24436"/>
    </source>
</evidence>
<feature type="domain" description="Integrator complex subunit 7 N-terminal" evidence="9">
    <location>
        <begin position="26"/>
        <end position="537"/>
    </location>
</feature>
<dbReference type="Bgee" id="ENSOANG00000008482">
    <property type="expression patterns" value="Expressed in endometrium and 7 other cell types or tissues"/>
</dbReference>
<name>A0A6I8P0V8_ORNAN</name>
<keyword evidence="12" id="KW-1185">Reference proteome</keyword>
<evidence type="ECO:0000259" key="10">
    <source>
        <dbReference type="Pfam" id="PF24437"/>
    </source>
</evidence>
<dbReference type="InterPro" id="IPR056516">
    <property type="entry name" value="INTS7_N"/>
</dbReference>
<feature type="region of interest" description="Disordered" evidence="7">
    <location>
        <begin position="881"/>
        <end position="900"/>
    </location>
</feature>
<feature type="compositionally biased region" description="Low complexity" evidence="7">
    <location>
        <begin position="881"/>
        <end position="893"/>
    </location>
</feature>
<protein>
    <recommendedName>
        <fullName evidence="4">Integrator complex subunit 7</fullName>
    </recommendedName>
</protein>
<dbReference type="InterPro" id="IPR011989">
    <property type="entry name" value="ARM-like"/>
</dbReference>
<dbReference type="Gene3D" id="1.25.10.10">
    <property type="entry name" value="Leucine-rich Repeat Variant"/>
    <property type="match status" value="1"/>
</dbReference>
<evidence type="ECO:0000256" key="3">
    <source>
        <dbReference type="ARBA" id="ARBA00008565"/>
    </source>
</evidence>
<evidence type="ECO:0000256" key="1">
    <source>
        <dbReference type="ARBA" id="ARBA00004123"/>
    </source>
</evidence>
<keyword evidence="5" id="KW-0963">Cytoplasm</keyword>
<dbReference type="InterPro" id="IPR054519">
    <property type="entry name" value="INTS7_C"/>
</dbReference>
<feature type="domain" description="Integrator complex subunit 7 helical bundle" evidence="10">
    <location>
        <begin position="539"/>
        <end position="719"/>
    </location>
</feature>
<gene>
    <name evidence="11" type="primary">INTS7</name>
</gene>
<dbReference type="PANTHER" id="PTHR13322:SF2">
    <property type="entry name" value="INTEGRATOR COMPLEX SUBUNIT 7"/>
    <property type="match status" value="1"/>
</dbReference>
<dbReference type="SUPFAM" id="SSF48371">
    <property type="entry name" value="ARM repeat"/>
    <property type="match status" value="1"/>
</dbReference>
<sequence length="900" mass="100071">MASGSAKSFLADAGYGEQELDANSALMELDKGLRSGKLGEQCEAVVRFPRLFQKYPFPILINSAFLKLADVFRVGNNFLRLCVLKVTQQSEKHLEKILNVDEFVKRVFSVIHSNDPVARAITLRMLGSLASIIPERKNAHHSIRQSLDSHDNVEVEAAVFAAANFSAQSKDFAVGICNKISEMIQGLATPVDLKLKLIPILQHMHHDASLASSSRQLLQQLVTSYPSTKMVIVTVHTFTLLAASSLVDTPKQIQLLLQYLKNDPRKAVKRLAIQDLKLLANKTPHTWSRENIQALCECALQTPYDCLKLGMLSVLSTLSGTIAIKHYFSVAPGNAASSARSSDIVKLAQECCYHSNRGIAAHGVRVLTNITASCQEKDLLPLEQDAVFGLESLLVLCSQDDSPGAQVTLKIALTCMVKLAKCRPHLSQSVVEPLLTQLHSAQDAARILMCHCLAAIAMQLPVLGDGMLGDLMELYKVIGRSATDKQQELLVSMATVIFVASQKALSSEIKTVIKQQLENVSNGWTVYRIARQASRMGNHDMARELYQSLLTQVASEHFYFWLNSLKEFSHAEQCLTGLQEEDYSSALSCIAESLKFYHKGIASLTAASTPLNPLSFQCEFVKLRIDLLQAFSQLFCTCNSLKTSPPPAIATTIAMTLGNDLQRCGRISNQMKQSMEEFRSLASRYGDLYQASFDADSATLRNVELQQQSCLLISHAIEALILDPESASFQEYSSSGALHADSEYERRMMSVYNHVLEEVESLNRKYAPVSYMHTACLCNAVIAVLKVPLSFQRYFFQKLQSTSIKIPLDNMTNEMEQRVEPHNDYFSTQFLLNFAILGTHNITVESSVKDSNGIVWKTGPKTTIFVKSLEDPYSQQVRLQQQQAQQPSQQQQQRNAYSRF</sequence>
<comment type="similarity">
    <text evidence="3">Belongs to the Integrator subunit 7 family.</text>
</comment>
<dbReference type="Proteomes" id="UP000002279">
    <property type="component" value="Unplaced"/>
</dbReference>
<dbReference type="InterPro" id="IPR033060">
    <property type="entry name" value="INTS7"/>
</dbReference>
<evidence type="ECO:0000256" key="5">
    <source>
        <dbReference type="ARBA" id="ARBA00022490"/>
    </source>
</evidence>
<keyword evidence="6" id="KW-0539">Nucleus</keyword>
<dbReference type="GeneTree" id="ENSGT00390000011724"/>
<dbReference type="InterPro" id="IPR016024">
    <property type="entry name" value="ARM-type_fold"/>
</dbReference>
<dbReference type="Ensembl" id="ENSOANT00000062376.1">
    <property type="protein sequence ID" value="ENSOANP00000046677.1"/>
    <property type="gene ID" value="ENSOANG00000008482.3"/>
</dbReference>
<dbReference type="GO" id="GO:0016180">
    <property type="term" value="P:snRNA processing"/>
    <property type="evidence" value="ECO:0007669"/>
    <property type="project" value="InterPro"/>
</dbReference>
<reference evidence="11" key="2">
    <citation type="submission" date="2025-09" db="UniProtKB">
        <authorList>
            <consortium name="Ensembl"/>
        </authorList>
    </citation>
    <scope>IDENTIFICATION</scope>
    <source>
        <strain evidence="11">Glennie</strain>
    </source>
</reference>
<organism evidence="11 12">
    <name type="scientific">Ornithorhynchus anatinus</name>
    <name type="common">Duckbill platypus</name>
    <dbReference type="NCBI Taxonomy" id="9258"/>
    <lineage>
        <taxon>Eukaryota</taxon>
        <taxon>Metazoa</taxon>
        <taxon>Chordata</taxon>
        <taxon>Craniata</taxon>
        <taxon>Vertebrata</taxon>
        <taxon>Euteleostomi</taxon>
        <taxon>Mammalia</taxon>
        <taxon>Monotremata</taxon>
        <taxon>Ornithorhynchidae</taxon>
        <taxon>Ornithorhynchus</taxon>
    </lineage>
</organism>
<evidence type="ECO:0000256" key="7">
    <source>
        <dbReference type="SAM" id="MobiDB-lite"/>
    </source>
</evidence>
<dbReference type="GO" id="GO:0032039">
    <property type="term" value="C:integrator complex"/>
    <property type="evidence" value="ECO:0007669"/>
    <property type="project" value="InterPro"/>
</dbReference>
<dbReference type="PANTHER" id="PTHR13322">
    <property type="entry name" value="C1ORF73 PROTEIN"/>
    <property type="match status" value="1"/>
</dbReference>
<evidence type="ECO:0000313" key="12">
    <source>
        <dbReference type="Proteomes" id="UP000002279"/>
    </source>
</evidence>
<dbReference type="Pfam" id="PF24436">
    <property type="entry name" value="INTS7_N"/>
    <property type="match status" value="1"/>
</dbReference>
<proteinExistence type="inferred from homology"/>